<gene>
    <name evidence="1" type="ORF">LV89_00388</name>
</gene>
<dbReference type="EMBL" id="QGGO01000002">
    <property type="protein sequence ID" value="PWK28835.1"/>
    <property type="molecule type" value="Genomic_DNA"/>
</dbReference>
<dbReference type="RefSeq" id="WP_109741177.1">
    <property type="nucleotide sequence ID" value="NZ_QGGO01000002.1"/>
</dbReference>
<reference evidence="1 2" key="1">
    <citation type="submission" date="2018-05" db="EMBL/GenBank/DDBJ databases">
        <title>Genomic Encyclopedia of Archaeal and Bacterial Type Strains, Phase II (KMG-II): from individual species to whole genera.</title>
        <authorList>
            <person name="Goeker M."/>
        </authorList>
    </citation>
    <scope>NUCLEOTIDE SEQUENCE [LARGE SCALE GENOMIC DNA]</scope>
    <source>
        <strain evidence="1 2">DSM 22214</strain>
    </source>
</reference>
<comment type="caution">
    <text evidence="1">The sequence shown here is derived from an EMBL/GenBank/DDBJ whole genome shotgun (WGS) entry which is preliminary data.</text>
</comment>
<keyword evidence="2" id="KW-1185">Reference proteome</keyword>
<evidence type="ECO:0000313" key="1">
    <source>
        <dbReference type="EMBL" id="PWK28835.1"/>
    </source>
</evidence>
<proteinExistence type="predicted"/>
<evidence type="ECO:0000313" key="2">
    <source>
        <dbReference type="Proteomes" id="UP000245489"/>
    </source>
</evidence>
<dbReference type="Proteomes" id="UP000245489">
    <property type="component" value="Unassembled WGS sequence"/>
</dbReference>
<accession>A0A316EH83</accession>
<dbReference type="AlphaFoldDB" id="A0A316EH83"/>
<name>A0A316EH83_9BACT</name>
<protein>
    <submittedName>
        <fullName evidence="1">Uncharacterized protein</fullName>
    </submittedName>
</protein>
<organism evidence="1 2">
    <name type="scientific">Arcicella aurantiaca</name>
    <dbReference type="NCBI Taxonomy" id="591202"/>
    <lineage>
        <taxon>Bacteria</taxon>
        <taxon>Pseudomonadati</taxon>
        <taxon>Bacteroidota</taxon>
        <taxon>Cytophagia</taxon>
        <taxon>Cytophagales</taxon>
        <taxon>Flectobacillaceae</taxon>
        <taxon>Arcicella</taxon>
    </lineage>
</organism>
<sequence>METIQKNTSINAKNFIKQWKERKKQNEQESKEFALTPEFQELKNRLREKKAKKGIVIPRI</sequence>